<evidence type="ECO:0000313" key="2">
    <source>
        <dbReference type="EMBL" id="MAH64570.1"/>
    </source>
</evidence>
<organism evidence="2 3">
    <name type="scientific">SAR324 cluster bacterium</name>
    <dbReference type="NCBI Taxonomy" id="2024889"/>
    <lineage>
        <taxon>Bacteria</taxon>
        <taxon>Deltaproteobacteria</taxon>
        <taxon>SAR324 cluster</taxon>
    </lineage>
</organism>
<feature type="transmembrane region" description="Helical" evidence="1">
    <location>
        <begin position="46"/>
        <end position="69"/>
    </location>
</feature>
<name>A0A2D6YN28_9DELT</name>
<keyword evidence="1" id="KW-0472">Membrane</keyword>
<gene>
    <name evidence="2" type="ORF">CMN54_14240</name>
</gene>
<evidence type="ECO:0000313" key="3">
    <source>
        <dbReference type="Proteomes" id="UP000226525"/>
    </source>
</evidence>
<reference evidence="3" key="1">
    <citation type="submission" date="2017-09" db="EMBL/GenBank/DDBJ databases">
        <title>The Reconstruction of 2,631 Draft Metagenome-Assembled Genomes from the Global Oceans.</title>
        <authorList>
            <person name="Tully B.J."/>
            <person name="Graham E.D."/>
            <person name="Heidelberg J.F."/>
        </authorList>
    </citation>
    <scope>NUCLEOTIDE SEQUENCE [LARGE SCALE GENOMIC DNA]</scope>
</reference>
<dbReference type="Proteomes" id="UP000226525">
    <property type="component" value="Unassembled WGS sequence"/>
</dbReference>
<evidence type="ECO:0000256" key="1">
    <source>
        <dbReference type="SAM" id="Phobius"/>
    </source>
</evidence>
<sequence>MFYSLIWIALHTPVLLFLIYKWFWLKDERAELKSRLPEVMRLLFRINIGFGVIVLADLFITELLTPMLLA</sequence>
<feature type="transmembrane region" description="Helical" evidence="1">
    <location>
        <begin position="6"/>
        <end position="25"/>
    </location>
</feature>
<comment type="caution">
    <text evidence="2">The sequence shown here is derived from an EMBL/GenBank/DDBJ whole genome shotgun (WGS) entry which is preliminary data.</text>
</comment>
<accession>A0A2D6YN28</accession>
<protein>
    <submittedName>
        <fullName evidence="2">Uncharacterized protein</fullName>
    </submittedName>
</protein>
<keyword evidence="1" id="KW-0812">Transmembrane</keyword>
<keyword evidence="1" id="KW-1133">Transmembrane helix</keyword>
<dbReference type="EMBL" id="NZEX01000171">
    <property type="protein sequence ID" value="MAH64570.1"/>
    <property type="molecule type" value="Genomic_DNA"/>
</dbReference>
<dbReference type="AlphaFoldDB" id="A0A2D6YN28"/>
<proteinExistence type="predicted"/>